<comment type="caution">
    <text evidence="6">The sequence shown here is derived from an EMBL/GenBank/DDBJ whole genome shotgun (WGS) entry which is preliminary data.</text>
</comment>
<sequence>MRHPTDDHPEGGARAAGAPRDHDARHEDARRDDAGREDAGPDRPHRQDPHRQDPHRERPRGEDAPPGEAGGSPRAVPPPPRKRGFVLAALVLAALLGWGAYGHWQKSAAAAQTQRRTLDFVPQVRTVRAELADKPVELTLPGQTEAFETTAIFARATGYVAERRADIGTRVRRGDLLLRIGAPDLDQQLAQAEAQLGQQQALLVQARASVDQARASLNLANVTNSRTSTLAVQGWASKQNADTSQAGVLTQGATLAAAEAGVKVAEANLKAQGATVDRLRALTAFERVTAPFDGVVTARNVEVGNLVNADQGTGTPLFTMDRDDVLRVSVQVPQNAAVGVRDGIAAQVAVPQMPGRRFAGHVARSSVALRFASRTLVTEVDVANPDGLLRPGLYVSVTLAVPREQPRVKVPAEALVFNQNGLQVAVVQDDQTVQLRKVEVERDYGTTIELRDGLEGHERIVLAPPATLRDGSKVQAPDEPAKSASR</sequence>
<dbReference type="InterPro" id="IPR058792">
    <property type="entry name" value="Beta-barrel_RND_2"/>
</dbReference>
<comment type="similarity">
    <text evidence="1">Belongs to the membrane fusion protein (MFP) (TC 8.A.1) family.</text>
</comment>
<feature type="compositionally biased region" description="Basic and acidic residues" evidence="2">
    <location>
        <begin position="1"/>
        <end position="11"/>
    </location>
</feature>
<evidence type="ECO:0000259" key="5">
    <source>
        <dbReference type="Pfam" id="PF25954"/>
    </source>
</evidence>
<dbReference type="NCBIfam" id="TIGR01730">
    <property type="entry name" value="RND_mfp"/>
    <property type="match status" value="1"/>
</dbReference>
<dbReference type="RefSeq" id="WP_128562903.1">
    <property type="nucleotide sequence ID" value="NZ_BPQH01000008.1"/>
</dbReference>
<dbReference type="Gene3D" id="2.40.420.20">
    <property type="match status" value="1"/>
</dbReference>
<dbReference type="Pfam" id="PF25876">
    <property type="entry name" value="HH_MFP_RND"/>
    <property type="match status" value="1"/>
</dbReference>
<proteinExistence type="inferred from homology"/>
<dbReference type="Gene3D" id="2.40.50.100">
    <property type="match status" value="1"/>
</dbReference>
<feature type="domain" description="CusB-like beta-barrel" evidence="5">
    <location>
        <begin position="328"/>
        <end position="400"/>
    </location>
</feature>
<keyword evidence="7" id="KW-1185">Reference proteome</keyword>
<feature type="compositionally biased region" description="Basic and acidic residues" evidence="2">
    <location>
        <begin position="19"/>
        <end position="63"/>
    </location>
</feature>
<dbReference type="Pfam" id="PF25954">
    <property type="entry name" value="Beta-barrel_RND_2"/>
    <property type="match status" value="1"/>
</dbReference>
<organism evidence="6 7">
    <name type="scientific">Methylobacterium crusticola</name>
    <dbReference type="NCBI Taxonomy" id="1697972"/>
    <lineage>
        <taxon>Bacteria</taxon>
        <taxon>Pseudomonadati</taxon>
        <taxon>Pseudomonadota</taxon>
        <taxon>Alphaproteobacteria</taxon>
        <taxon>Hyphomicrobiales</taxon>
        <taxon>Methylobacteriaceae</taxon>
        <taxon>Methylobacterium</taxon>
    </lineage>
</organism>
<evidence type="ECO:0000256" key="2">
    <source>
        <dbReference type="SAM" id="MobiDB-lite"/>
    </source>
</evidence>
<evidence type="ECO:0000313" key="7">
    <source>
        <dbReference type="Proteomes" id="UP001055167"/>
    </source>
</evidence>
<evidence type="ECO:0000259" key="4">
    <source>
        <dbReference type="Pfam" id="PF25917"/>
    </source>
</evidence>
<name>A0ABQ4QYE6_9HYPH</name>
<dbReference type="EMBL" id="BPQH01000008">
    <property type="protein sequence ID" value="GJD50081.1"/>
    <property type="molecule type" value="Genomic_DNA"/>
</dbReference>
<evidence type="ECO:0000259" key="3">
    <source>
        <dbReference type="Pfam" id="PF25876"/>
    </source>
</evidence>
<dbReference type="Gene3D" id="2.40.30.170">
    <property type="match status" value="1"/>
</dbReference>
<dbReference type="Pfam" id="PF25917">
    <property type="entry name" value="BSH_RND"/>
    <property type="match status" value="1"/>
</dbReference>
<dbReference type="PANTHER" id="PTHR30469:SF37">
    <property type="entry name" value="RAGD PROTEIN"/>
    <property type="match status" value="1"/>
</dbReference>
<dbReference type="InterPro" id="IPR058625">
    <property type="entry name" value="MdtA-like_BSH"/>
</dbReference>
<feature type="domain" description="Multidrug resistance protein MdtA-like alpha-helical hairpin" evidence="3">
    <location>
        <begin position="204"/>
        <end position="270"/>
    </location>
</feature>
<dbReference type="SUPFAM" id="SSF111369">
    <property type="entry name" value="HlyD-like secretion proteins"/>
    <property type="match status" value="2"/>
</dbReference>
<dbReference type="Proteomes" id="UP001055167">
    <property type="component" value="Unassembled WGS sequence"/>
</dbReference>
<reference evidence="6" key="1">
    <citation type="journal article" date="2021" name="Front. Microbiol.">
        <title>Comprehensive Comparative Genomics and Phenotyping of Methylobacterium Species.</title>
        <authorList>
            <person name="Alessa O."/>
            <person name="Ogura Y."/>
            <person name="Fujitani Y."/>
            <person name="Takami H."/>
            <person name="Hayashi T."/>
            <person name="Sahin N."/>
            <person name="Tani A."/>
        </authorList>
    </citation>
    <scope>NUCLEOTIDE SEQUENCE</scope>
    <source>
        <strain evidence="6">KCTC 52305</strain>
    </source>
</reference>
<dbReference type="InterPro" id="IPR006143">
    <property type="entry name" value="RND_pump_MFP"/>
</dbReference>
<feature type="domain" description="Multidrug resistance protein MdtA-like barrel-sandwich hybrid" evidence="4">
    <location>
        <begin position="150"/>
        <end position="313"/>
    </location>
</feature>
<protein>
    <submittedName>
        <fullName evidence="6">Multidrug resistance protein MdtE</fullName>
    </submittedName>
</protein>
<dbReference type="PANTHER" id="PTHR30469">
    <property type="entry name" value="MULTIDRUG RESISTANCE PROTEIN MDTA"/>
    <property type="match status" value="1"/>
</dbReference>
<evidence type="ECO:0000256" key="1">
    <source>
        <dbReference type="ARBA" id="ARBA00009477"/>
    </source>
</evidence>
<reference evidence="6" key="2">
    <citation type="submission" date="2021-08" db="EMBL/GenBank/DDBJ databases">
        <authorList>
            <person name="Tani A."/>
            <person name="Ola A."/>
            <person name="Ogura Y."/>
            <person name="Katsura K."/>
            <person name="Hayashi T."/>
        </authorList>
    </citation>
    <scope>NUCLEOTIDE SEQUENCE</scope>
    <source>
        <strain evidence="6">KCTC 52305</strain>
    </source>
</reference>
<accession>A0ABQ4QYE6</accession>
<dbReference type="Gene3D" id="1.10.287.470">
    <property type="entry name" value="Helix hairpin bin"/>
    <property type="match status" value="1"/>
</dbReference>
<gene>
    <name evidence="6" type="primary">mdtE_1</name>
    <name evidence="6" type="ORF">OPKNFCMD_2817</name>
</gene>
<dbReference type="InterPro" id="IPR058624">
    <property type="entry name" value="MdtA-like_HH"/>
</dbReference>
<feature type="region of interest" description="Disordered" evidence="2">
    <location>
        <begin position="1"/>
        <end position="80"/>
    </location>
</feature>
<evidence type="ECO:0000313" key="6">
    <source>
        <dbReference type="EMBL" id="GJD50081.1"/>
    </source>
</evidence>